<evidence type="ECO:0000256" key="6">
    <source>
        <dbReference type="ARBA" id="ARBA00023136"/>
    </source>
</evidence>
<feature type="transmembrane region" description="Helical" evidence="7">
    <location>
        <begin position="136"/>
        <end position="157"/>
    </location>
</feature>
<evidence type="ECO:0000256" key="4">
    <source>
        <dbReference type="ARBA" id="ARBA00022692"/>
    </source>
</evidence>
<dbReference type="EMBL" id="BOOH01000048">
    <property type="protein sequence ID" value="GIH79375.1"/>
    <property type="molecule type" value="Genomic_DNA"/>
</dbReference>
<evidence type="ECO:0000259" key="8">
    <source>
        <dbReference type="PROSITE" id="PS50850"/>
    </source>
</evidence>
<accession>A0A8J3RRD2</accession>
<evidence type="ECO:0000256" key="2">
    <source>
        <dbReference type="ARBA" id="ARBA00022448"/>
    </source>
</evidence>
<feature type="transmembrane region" description="Helical" evidence="7">
    <location>
        <begin position="228"/>
        <end position="245"/>
    </location>
</feature>
<keyword evidence="3" id="KW-1003">Cell membrane</keyword>
<dbReference type="PANTHER" id="PTHR42718">
    <property type="entry name" value="MAJOR FACILITATOR SUPERFAMILY MULTIDRUG TRANSPORTER MFSC"/>
    <property type="match status" value="1"/>
</dbReference>
<feature type="transmembrane region" description="Helical" evidence="7">
    <location>
        <begin position="198"/>
        <end position="216"/>
    </location>
</feature>
<feature type="transmembrane region" description="Helical" evidence="7">
    <location>
        <begin position="331"/>
        <end position="350"/>
    </location>
</feature>
<feature type="domain" description="Major facilitator superfamily (MFS) profile" evidence="8">
    <location>
        <begin position="12"/>
        <end position="456"/>
    </location>
</feature>
<feature type="transmembrane region" description="Helical" evidence="7">
    <location>
        <begin position="48"/>
        <end position="66"/>
    </location>
</feature>
<feature type="transmembrane region" description="Helical" evidence="7">
    <location>
        <begin position="78"/>
        <end position="97"/>
    </location>
</feature>
<feature type="transmembrane region" description="Helical" evidence="7">
    <location>
        <begin position="12"/>
        <end position="33"/>
    </location>
</feature>
<dbReference type="CDD" id="cd17321">
    <property type="entry name" value="MFS_MMR_MDR_like"/>
    <property type="match status" value="1"/>
</dbReference>
<feature type="transmembrane region" description="Helical" evidence="7">
    <location>
        <begin position="356"/>
        <end position="377"/>
    </location>
</feature>
<keyword evidence="2" id="KW-0813">Transport</keyword>
<organism evidence="9 10">
    <name type="scientific">Planobispora longispora</name>
    <dbReference type="NCBI Taxonomy" id="28887"/>
    <lineage>
        <taxon>Bacteria</taxon>
        <taxon>Bacillati</taxon>
        <taxon>Actinomycetota</taxon>
        <taxon>Actinomycetes</taxon>
        <taxon>Streptosporangiales</taxon>
        <taxon>Streptosporangiaceae</taxon>
        <taxon>Planobispora</taxon>
    </lineage>
</organism>
<feature type="transmembrane region" description="Helical" evidence="7">
    <location>
        <begin position="103"/>
        <end position="124"/>
    </location>
</feature>
<feature type="transmembrane region" description="Helical" evidence="7">
    <location>
        <begin position="475"/>
        <end position="494"/>
    </location>
</feature>
<sequence length="511" mass="51867">MVMRNDSRKWGTLVIACLAMLMLSVDLTVLHLATPMLTADLNPSAPQLLWIADVYGFALAGLLVTMGNLGDRIGRRRLLLIGTAAFGAASLVTAYAPNAELLIAARALLGVAGATIMPSTLSLIRNVFTDSKERTTAVGVWSSIGAAGFALGPVVGGALLNEFWWGSVFLVNVPVVLVILLTGLAVLPESRNPNPGRIDPVSVPLSVIGVIAFIYALKEAAHGGVGQAPVIVATVLGVVTLAVFVRRQTRLAEPLIDVRLFRNRAFSASVGSAMIAMFAMLSMSLIFAQYFQLVLGWSPLTAGLAGLPGGVGAGIGGAAAAPLISRLGRAGVVALGMALAAAGFALYSRTGLELDYAYLVVAMIITSTGIGLTFAVVNDTIIASAPRERAGAAAAISETATEMGGALGIAVLGTVLNSAYSAGLTLPAGLPAGVAVPAGETLSAALSAAATLPSDLASALTAAARQAFVDGMQTTVLTGAGILLVLSAAALYALRGVPKEIPEEVAEPAHA</sequence>
<dbReference type="GO" id="GO:0005886">
    <property type="term" value="C:plasma membrane"/>
    <property type="evidence" value="ECO:0007669"/>
    <property type="project" value="UniProtKB-SubCell"/>
</dbReference>
<name>A0A8J3RRD2_9ACTN</name>
<reference evidence="9 10" key="1">
    <citation type="submission" date="2021-01" db="EMBL/GenBank/DDBJ databases">
        <title>Whole genome shotgun sequence of Planobispora longispora NBRC 13918.</title>
        <authorList>
            <person name="Komaki H."/>
            <person name="Tamura T."/>
        </authorList>
    </citation>
    <scope>NUCLEOTIDE SEQUENCE [LARGE SCALE GENOMIC DNA]</scope>
    <source>
        <strain evidence="9 10">NBRC 13918</strain>
    </source>
</reference>
<keyword evidence="10" id="KW-1185">Reference proteome</keyword>
<dbReference type="Gene3D" id="1.20.1250.20">
    <property type="entry name" value="MFS general substrate transporter like domains"/>
    <property type="match status" value="1"/>
</dbReference>
<dbReference type="PANTHER" id="PTHR42718:SF47">
    <property type="entry name" value="METHYL VIOLOGEN RESISTANCE PROTEIN SMVA"/>
    <property type="match status" value="1"/>
</dbReference>
<comment type="subcellular location">
    <subcellularLocation>
        <location evidence="1">Cell membrane</location>
        <topology evidence="1">Multi-pass membrane protein</topology>
    </subcellularLocation>
</comment>
<protein>
    <submittedName>
        <fullName evidence="9">MFS transporter</fullName>
    </submittedName>
</protein>
<evidence type="ECO:0000256" key="7">
    <source>
        <dbReference type="SAM" id="Phobius"/>
    </source>
</evidence>
<dbReference type="InterPro" id="IPR020846">
    <property type="entry name" value="MFS_dom"/>
</dbReference>
<evidence type="ECO:0000313" key="10">
    <source>
        <dbReference type="Proteomes" id="UP000616724"/>
    </source>
</evidence>
<feature type="transmembrane region" description="Helical" evidence="7">
    <location>
        <begin position="163"/>
        <end position="186"/>
    </location>
</feature>
<dbReference type="PROSITE" id="PS50850">
    <property type="entry name" value="MFS"/>
    <property type="match status" value="1"/>
</dbReference>
<proteinExistence type="predicted"/>
<evidence type="ECO:0000313" key="9">
    <source>
        <dbReference type="EMBL" id="GIH79375.1"/>
    </source>
</evidence>
<feature type="transmembrane region" description="Helical" evidence="7">
    <location>
        <begin position="266"/>
        <end position="291"/>
    </location>
</feature>
<keyword evidence="6 7" id="KW-0472">Membrane</keyword>
<dbReference type="AlphaFoldDB" id="A0A8J3RRD2"/>
<gene>
    <name evidence="9" type="ORF">Plo01_58040</name>
</gene>
<keyword evidence="4 7" id="KW-0812">Transmembrane</keyword>
<evidence type="ECO:0000256" key="5">
    <source>
        <dbReference type="ARBA" id="ARBA00022989"/>
    </source>
</evidence>
<dbReference type="SUPFAM" id="SSF103473">
    <property type="entry name" value="MFS general substrate transporter"/>
    <property type="match status" value="1"/>
</dbReference>
<feature type="transmembrane region" description="Helical" evidence="7">
    <location>
        <begin position="303"/>
        <end position="324"/>
    </location>
</feature>
<dbReference type="Pfam" id="PF07690">
    <property type="entry name" value="MFS_1"/>
    <property type="match status" value="1"/>
</dbReference>
<dbReference type="Proteomes" id="UP000616724">
    <property type="component" value="Unassembled WGS sequence"/>
</dbReference>
<dbReference type="GO" id="GO:0022857">
    <property type="term" value="F:transmembrane transporter activity"/>
    <property type="evidence" value="ECO:0007669"/>
    <property type="project" value="InterPro"/>
</dbReference>
<comment type="caution">
    <text evidence="9">The sequence shown here is derived from an EMBL/GenBank/DDBJ whole genome shotgun (WGS) entry which is preliminary data.</text>
</comment>
<evidence type="ECO:0000256" key="3">
    <source>
        <dbReference type="ARBA" id="ARBA00022475"/>
    </source>
</evidence>
<dbReference type="InterPro" id="IPR036259">
    <property type="entry name" value="MFS_trans_sf"/>
</dbReference>
<keyword evidence="5 7" id="KW-1133">Transmembrane helix</keyword>
<dbReference type="InterPro" id="IPR011701">
    <property type="entry name" value="MFS"/>
</dbReference>
<evidence type="ECO:0000256" key="1">
    <source>
        <dbReference type="ARBA" id="ARBA00004651"/>
    </source>
</evidence>